<dbReference type="InterPro" id="IPR022458">
    <property type="entry name" value="Conjugative_coupling_TraG/TraD"/>
</dbReference>
<accession>A0A0F9TW03</accession>
<dbReference type="AlphaFoldDB" id="A0A0F9TW03"/>
<proteinExistence type="predicted"/>
<feature type="domain" description="TraD/TraG TraM recognition site" evidence="1">
    <location>
        <begin position="505"/>
        <end position="633"/>
    </location>
</feature>
<dbReference type="Gene3D" id="3.40.50.300">
    <property type="entry name" value="P-loop containing nucleotide triphosphate hydrolases"/>
    <property type="match status" value="2"/>
</dbReference>
<dbReference type="InterPro" id="IPR022503">
    <property type="entry name" value="Conj_coupling_TraG/TraD_PFGI-1"/>
</dbReference>
<name>A0A0F9TW03_9ZZZZ</name>
<evidence type="ECO:0000313" key="2">
    <source>
        <dbReference type="EMBL" id="KKN53321.1"/>
    </source>
</evidence>
<reference evidence="2" key="1">
    <citation type="journal article" date="2015" name="Nature">
        <title>Complex archaea that bridge the gap between prokaryotes and eukaryotes.</title>
        <authorList>
            <person name="Spang A."/>
            <person name="Saw J.H."/>
            <person name="Jorgensen S.L."/>
            <person name="Zaremba-Niedzwiedzka K."/>
            <person name="Martijn J."/>
            <person name="Lind A.E."/>
            <person name="van Eijk R."/>
            <person name="Schleper C."/>
            <person name="Guy L."/>
            <person name="Ettema T.J."/>
        </authorList>
    </citation>
    <scope>NUCLEOTIDE SEQUENCE</scope>
</reference>
<sequence>MKQKHTLEVLLRPKVEIWSAGISATGAVLSYVAPWSIMMTPSIAYGVGGILTYNAFRNFRDFVRLYKYQKGLRRQTLFKMAPNDIPVSKKYLFYGLGFRWGQKHAQRLKDTREPAASKYINPGPLYRLARRKEREWESQPYLSKIAELLNSESKFNPVRPLPPIGGEPQIHGVGGEEEPVVSLLSERNGHTLVLGTTRVGKTRAAEVLITQDIRRGDITIVFDPKGDAELMRRVIAECKASGREDDLVVFHLGFPDISARYNGIGHFSRVTEVATRTANQLDSGGNSNVFREFFWRFTNIIAQALVALGRRPDYAQLAQHIQSIDDLLIDYYEVWLNNEADPDWPRHVDEIASNLNDKMLPMSLRGKNKRANAMIKYAQDRKMFDAVAMGLRSTFEYDKTYFDKIVASGLPLLEKLISGRIAELISPAYNDAEDNRPVFSWGQVIRQKKVVYIGLDALQDMAIAGTVGNTMFADLVSTAGEIYKHGTELGYHNQDTSSGSKTPINIHADEVNELMGDEFLPMLNKGGGAGLQITAYTQTMSDVIVKLGDQAKAGQALGNFGTVIIFRVKELATAELFTEQLPMVEVAAATEVTGSADSVDIDSEVDFTSSAQDRITFTEAPLLSPATIMALPKGQAFILTAGGQLWKIRVPLADSKDDLYMTSNFNEMADDMATSYRTGETWWIE</sequence>
<dbReference type="EMBL" id="LAZR01000976">
    <property type="protein sequence ID" value="KKN53321.1"/>
    <property type="molecule type" value="Genomic_DNA"/>
</dbReference>
<dbReference type="NCBIfam" id="TIGR03754">
    <property type="entry name" value="conj_TOL_TraD"/>
    <property type="match status" value="1"/>
</dbReference>
<dbReference type="NCBIfam" id="TIGR03743">
    <property type="entry name" value="SXT_TraD"/>
    <property type="match status" value="1"/>
</dbReference>
<dbReference type="InterPro" id="IPR032689">
    <property type="entry name" value="TraG-D_C"/>
</dbReference>
<dbReference type="InterPro" id="IPR027417">
    <property type="entry name" value="P-loop_NTPase"/>
</dbReference>
<dbReference type="CDD" id="cd01127">
    <property type="entry name" value="TrwB_TraG_TraD_VirD4"/>
    <property type="match status" value="1"/>
</dbReference>
<dbReference type="InterPro" id="IPR051162">
    <property type="entry name" value="T4SS_component"/>
</dbReference>
<evidence type="ECO:0000259" key="1">
    <source>
        <dbReference type="Pfam" id="PF12696"/>
    </source>
</evidence>
<organism evidence="2">
    <name type="scientific">marine sediment metagenome</name>
    <dbReference type="NCBI Taxonomy" id="412755"/>
    <lineage>
        <taxon>unclassified sequences</taxon>
        <taxon>metagenomes</taxon>
        <taxon>ecological metagenomes</taxon>
    </lineage>
</organism>
<protein>
    <recommendedName>
        <fullName evidence="1">TraD/TraG TraM recognition site domain-containing protein</fullName>
    </recommendedName>
</protein>
<dbReference type="Pfam" id="PF12696">
    <property type="entry name" value="TraG-D_C"/>
    <property type="match status" value="1"/>
</dbReference>
<gene>
    <name evidence="2" type="ORF">LCGC14_0603580</name>
</gene>
<dbReference type="PANTHER" id="PTHR30121">
    <property type="entry name" value="UNCHARACTERIZED PROTEIN YJGR-RELATED"/>
    <property type="match status" value="1"/>
</dbReference>
<dbReference type="PANTHER" id="PTHR30121:SF6">
    <property type="entry name" value="SLR6007 PROTEIN"/>
    <property type="match status" value="1"/>
</dbReference>
<comment type="caution">
    <text evidence="2">The sequence shown here is derived from an EMBL/GenBank/DDBJ whole genome shotgun (WGS) entry which is preliminary data.</text>
</comment>
<dbReference type="SUPFAM" id="SSF52540">
    <property type="entry name" value="P-loop containing nucleoside triphosphate hydrolases"/>
    <property type="match status" value="1"/>
</dbReference>